<feature type="transmembrane region" description="Helical" evidence="8">
    <location>
        <begin position="345"/>
        <end position="367"/>
    </location>
</feature>
<keyword evidence="6 8" id="KW-1133">Transmembrane helix</keyword>
<feature type="transmembrane region" description="Helical" evidence="8">
    <location>
        <begin position="112"/>
        <end position="130"/>
    </location>
</feature>
<keyword evidence="2" id="KW-1003">Cell membrane</keyword>
<feature type="transmembrane region" description="Helical" evidence="8">
    <location>
        <begin position="404"/>
        <end position="422"/>
    </location>
</feature>
<gene>
    <name evidence="10" type="ORF">SAMN05421850_102384</name>
</gene>
<feature type="transmembrane region" description="Helical" evidence="8">
    <location>
        <begin position="379"/>
        <end position="397"/>
    </location>
</feature>
<feature type="domain" description="Glycosyltransferase RgtA/B/C/D-like" evidence="9">
    <location>
        <begin position="60"/>
        <end position="189"/>
    </location>
</feature>
<evidence type="ECO:0000259" key="9">
    <source>
        <dbReference type="Pfam" id="PF13231"/>
    </source>
</evidence>
<feature type="transmembrane region" description="Helical" evidence="8">
    <location>
        <begin position="210"/>
        <end position="234"/>
    </location>
</feature>
<comment type="subcellular location">
    <subcellularLocation>
        <location evidence="1">Cell membrane</location>
        <topology evidence="1">Multi-pass membrane protein</topology>
    </subcellularLocation>
</comment>
<evidence type="ECO:0000313" key="11">
    <source>
        <dbReference type="Proteomes" id="UP000199340"/>
    </source>
</evidence>
<evidence type="ECO:0000256" key="8">
    <source>
        <dbReference type="SAM" id="Phobius"/>
    </source>
</evidence>
<keyword evidence="4 10" id="KW-0808">Transferase</keyword>
<accession>A0A1G8K393</accession>
<dbReference type="InterPro" id="IPR050297">
    <property type="entry name" value="LipidA_mod_glycosyltrf_83"/>
</dbReference>
<evidence type="ECO:0000256" key="2">
    <source>
        <dbReference type="ARBA" id="ARBA00022475"/>
    </source>
</evidence>
<dbReference type="OrthoDB" id="9810951at2"/>
<dbReference type="GO" id="GO:0005886">
    <property type="term" value="C:plasma membrane"/>
    <property type="evidence" value="ECO:0007669"/>
    <property type="project" value="UniProtKB-SubCell"/>
</dbReference>
<evidence type="ECO:0000313" key="10">
    <source>
        <dbReference type="EMBL" id="SDI37902.1"/>
    </source>
</evidence>
<sequence length="528" mass="57652">MPVTGSTRSALAVFAMVTLAAIFLRPLMPIDETRYVAVAWEMFHSGDFFVPTKNFELYTHKPPLLFWIINLVWAVFGVSEFGARVVGPGFALLALFLTARLARQLWPEEEGIAGRTAWILAGTLVFIVFGGTTMFDAALSVGVVAGIMSLVAVARTGQTRFWLAFGAALAIGTLAKGPVIFIHLLPAALSMPFWGRQVAPSVSPITARRLAAGIGIAVLAGLALVLVWLLPAIIQGGEEYRNAILWKQSAGRIAQSFAHSRPVYWYVLALPLLLFPWVWMPRIWRATWRASWSEPGMRLLLIWMLSAFVLFSLIDGKQLHYLVPELPAVALLIARILPSSRSGRAWFAALPVAGLGGVFTLAGLGIVDAQQVTVLLDPSLALLAVGLGLLAVCGLALNSSLLQGGAILSFGLVLCVGAAVRFTDLYDAYDARIIGQIVSEYEDKGIAIYGDGAYHAEFNFAARATRPFAVLDTLEEVREWQASHPGGVFISRLEHFRLPEKPWKFINFRDRPYGIYRTPESTSKESLS</sequence>
<evidence type="ECO:0000256" key="7">
    <source>
        <dbReference type="ARBA" id="ARBA00023136"/>
    </source>
</evidence>
<evidence type="ECO:0000256" key="6">
    <source>
        <dbReference type="ARBA" id="ARBA00022989"/>
    </source>
</evidence>
<dbReference type="Pfam" id="PF13231">
    <property type="entry name" value="PMT_2"/>
    <property type="match status" value="1"/>
</dbReference>
<evidence type="ECO:0000256" key="5">
    <source>
        <dbReference type="ARBA" id="ARBA00022692"/>
    </source>
</evidence>
<feature type="transmembrane region" description="Helical" evidence="8">
    <location>
        <begin position="161"/>
        <end position="189"/>
    </location>
</feature>
<dbReference type="GO" id="GO:0010041">
    <property type="term" value="P:response to iron(III) ion"/>
    <property type="evidence" value="ECO:0007669"/>
    <property type="project" value="TreeGrafter"/>
</dbReference>
<dbReference type="InterPro" id="IPR038731">
    <property type="entry name" value="RgtA/B/C-like"/>
</dbReference>
<evidence type="ECO:0000256" key="1">
    <source>
        <dbReference type="ARBA" id="ARBA00004651"/>
    </source>
</evidence>
<keyword evidence="7 8" id="KW-0472">Membrane</keyword>
<dbReference type="GO" id="GO:0009103">
    <property type="term" value="P:lipopolysaccharide biosynthetic process"/>
    <property type="evidence" value="ECO:0007669"/>
    <property type="project" value="TreeGrafter"/>
</dbReference>
<feature type="transmembrane region" description="Helical" evidence="8">
    <location>
        <begin position="137"/>
        <end position="155"/>
    </location>
</feature>
<keyword evidence="3" id="KW-0328">Glycosyltransferase</keyword>
<feature type="transmembrane region" description="Helical" evidence="8">
    <location>
        <begin position="64"/>
        <end position="83"/>
    </location>
</feature>
<dbReference type="AlphaFoldDB" id="A0A1G8K393"/>
<keyword evidence="11" id="KW-1185">Reference proteome</keyword>
<proteinExistence type="predicted"/>
<dbReference type="EMBL" id="FNEB01000002">
    <property type="protein sequence ID" value="SDI37902.1"/>
    <property type="molecule type" value="Genomic_DNA"/>
</dbReference>
<evidence type="ECO:0000256" key="4">
    <source>
        <dbReference type="ARBA" id="ARBA00022679"/>
    </source>
</evidence>
<dbReference type="STRING" id="490829.SAMN05421850_102384"/>
<dbReference type="PANTHER" id="PTHR33908">
    <property type="entry name" value="MANNOSYLTRANSFERASE YKCB-RELATED"/>
    <property type="match status" value="1"/>
</dbReference>
<feature type="transmembrane region" description="Helical" evidence="8">
    <location>
        <begin position="296"/>
        <end position="314"/>
    </location>
</feature>
<organism evidence="10 11">
    <name type="scientific">Lutimaribacter saemankumensis</name>
    <dbReference type="NCBI Taxonomy" id="490829"/>
    <lineage>
        <taxon>Bacteria</taxon>
        <taxon>Pseudomonadati</taxon>
        <taxon>Pseudomonadota</taxon>
        <taxon>Alphaproteobacteria</taxon>
        <taxon>Rhodobacterales</taxon>
        <taxon>Roseobacteraceae</taxon>
        <taxon>Lutimaribacter</taxon>
    </lineage>
</organism>
<dbReference type="Proteomes" id="UP000199340">
    <property type="component" value="Unassembled WGS sequence"/>
</dbReference>
<dbReference type="RefSeq" id="WP_090027833.1">
    <property type="nucleotide sequence ID" value="NZ_FNEB01000002.1"/>
</dbReference>
<dbReference type="PANTHER" id="PTHR33908:SF3">
    <property type="entry name" value="UNDECAPRENYL PHOSPHATE-ALPHA-4-AMINO-4-DEOXY-L-ARABINOSE ARABINOSYL TRANSFERASE"/>
    <property type="match status" value="1"/>
</dbReference>
<name>A0A1G8K393_9RHOB</name>
<protein>
    <submittedName>
        <fullName evidence="10">4-amino-4-deoxy-L-arabinose transferase</fullName>
    </submittedName>
</protein>
<feature type="transmembrane region" description="Helical" evidence="8">
    <location>
        <begin position="320"/>
        <end position="338"/>
    </location>
</feature>
<reference evidence="10 11" key="1">
    <citation type="submission" date="2016-10" db="EMBL/GenBank/DDBJ databases">
        <authorList>
            <person name="de Groot N.N."/>
        </authorList>
    </citation>
    <scope>NUCLEOTIDE SEQUENCE [LARGE SCALE GENOMIC DNA]</scope>
    <source>
        <strain evidence="10 11">DSM 28010</strain>
    </source>
</reference>
<dbReference type="GO" id="GO:0016763">
    <property type="term" value="F:pentosyltransferase activity"/>
    <property type="evidence" value="ECO:0007669"/>
    <property type="project" value="TreeGrafter"/>
</dbReference>
<feature type="transmembrane region" description="Helical" evidence="8">
    <location>
        <begin position="263"/>
        <end position="284"/>
    </location>
</feature>
<evidence type="ECO:0000256" key="3">
    <source>
        <dbReference type="ARBA" id="ARBA00022676"/>
    </source>
</evidence>
<keyword evidence="5 8" id="KW-0812">Transmembrane</keyword>